<keyword evidence="3" id="KW-0238">DNA-binding</keyword>
<evidence type="ECO:0000313" key="7">
    <source>
        <dbReference type="Proteomes" id="UP000474758"/>
    </source>
</evidence>
<evidence type="ECO:0000313" key="6">
    <source>
        <dbReference type="EMBL" id="NGQ91122.1"/>
    </source>
</evidence>
<dbReference type="InterPro" id="IPR036388">
    <property type="entry name" value="WH-like_DNA-bd_sf"/>
</dbReference>
<comment type="similarity">
    <text evidence="1">Belongs to the LysR transcriptional regulatory family.</text>
</comment>
<evidence type="ECO:0000256" key="1">
    <source>
        <dbReference type="ARBA" id="ARBA00009437"/>
    </source>
</evidence>
<organism evidence="6 7">
    <name type="scientific">Paragemmobacter kunshanensis</name>
    <dbReference type="NCBI Taxonomy" id="2583234"/>
    <lineage>
        <taxon>Bacteria</taxon>
        <taxon>Pseudomonadati</taxon>
        <taxon>Pseudomonadota</taxon>
        <taxon>Alphaproteobacteria</taxon>
        <taxon>Rhodobacterales</taxon>
        <taxon>Paracoccaceae</taxon>
        <taxon>Paragemmobacter</taxon>
    </lineage>
</organism>
<dbReference type="PROSITE" id="PS50931">
    <property type="entry name" value="HTH_LYSR"/>
    <property type="match status" value="1"/>
</dbReference>
<keyword evidence="4" id="KW-0804">Transcription</keyword>
<feature type="domain" description="HTH lysR-type" evidence="5">
    <location>
        <begin position="5"/>
        <end position="62"/>
    </location>
</feature>
<keyword evidence="2" id="KW-0805">Transcription regulation</keyword>
<dbReference type="InterPro" id="IPR036390">
    <property type="entry name" value="WH_DNA-bd_sf"/>
</dbReference>
<sequence>MARVLDLVALRSFVAVVDAGGVTRAAGLLNLTQSAVSMQLKRLEEALNLGLFARAARKLTLTPEGEQLLGFARRMLALNDEALARLTSSSFEGEIRLGVPHDIVYPAIPGILKRLSAQFPRVRINLVSSFTVLLKDAFQRGELDLILTTEEEPGAGAEELASRPLVWVGAEEGQVWQKRPLRMGFKDTCIFRRRAVAALDGAGIDWEMAVDGESEQAIEATVAADLAVTARLTNAMPQGLFVIDSKGALPDLGSQTICLYAAPTLKGEAADLLRQEIRNAYCC</sequence>
<reference evidence="6 7" key="1">
    <citation type="submission" date="2020-02" db="EMBL/GenBank/DDBJ databases">
        <title>Rhodobacter translucens sp. nov., a novel bacterium isolated from activated sludge.</title>
        <authorList>
            <person name="Liu J."/>
        </authorList>
    </citation>
    <scope>NUCLEOTIDE SEQUENCE [LARGE SCALE GENOMIC DNA]</scope>
    <source>
        <strain evidence="6 7">HX-7-19</strain>
    </source>
</reference>
<dbReference type="InterPro" id="IPR000847">
    <property type="entry name" value="LysR_HTH_N"/>
</dbReference>
<dbReference type="GO" id="GO:0003700">
    <property type="term" value="F:DNA-binding transcription factor activity"/>
    <property type="evidence" value="ECO:0007669"/>
    <property type="project" value="InterPro"/>
</dbReference>
<evidence type="ECO:0000259" key="5">
    <source>
        <dbReference type="PROSITE" id="PS50931"/>
    </source>
</evidence>
<dbReference type="PANTHER" id="PTHR30579:SF7">
    <property type="entry name" value="HTH-TYPE TRANSCRIPTIONAL REGULATOR LRHA-RELATED"/>
    <property type="match status" value="1"/>
</dbReference>
<dbReference type="PANTHER" id="PTHR30579">
    <property type="entry name" value="TRANSCRIPTIONAL REGULATOR"/>
    <property type="match status" value="1"/>
</dbReference>
<dbReference type="Gene3D" id="1.10.10.10">
    <property type="entry name" value="Winged helix-like DNA-binding domain superfamily/Winged helix DNA-binding domain"/>
    <property type="match status" value="1"/>
</dbReference>
<dbReference type="Proteomes" id="UP000474758">
    <property type="component" value="Unassembled WGS sequence"/>
</dbReference>
<dbReference type="InterPro" id="IPR005119">
    <property type="entry name" value="LysR_subst-bd"/>
</dbReference>
<dbReference type="AlphaFoldDB" id="A0A6M1TY98"/>
<name>A0A6M1TY98_9RHOB</name>
<dbReference type="EMBL" id="JAALFE010000007">
    <property type="protein sequence ID" value="NGQ91122.1"/>
    <property type="molecule type" value="Genomic_DNA"/>
</dbReference>
<dbReference type="PRINTS" id="PR00039">
    <property type="entry name" value="HTHLYSR"/>
</dbReference>
<dbReference type="InterPro" id="IPR050176">
    <property type="entry name" value="LTTR"/>
</dbReference>
<comment type="caution">
    <text evidence="6">The sequence shown here is derived from an EMBL/GenBank/DDBJ whole genome shotgun (WGS) entry which is preliminary data.</text>
</comment>
<proteinExistence type="inferred from homology"/>
<dbReference type="SUPFAM" id="SSF53850">
    <property type="entry name" value="Periplasmic binding protein-like II"/>
    <property type="match status" value="1"/>
</dbReference>
<accession>A0A6M1TY98</accession>
<dbReference type="GO" id="GO:0003677">
    <property type="term" value="F:DNA binding"/>
    <property type="evidence" value="ECO:0007669"/>
    <property type="project" value="UniProtKB-KW"/>
</dbReference>
<dbReference type="Gene3D" id="3.40.190.10">
    <property type="entry name" value="Periplasmic binding protein-like II"/>
    <property type="match status" value="2"/>
</dbReference>
<evidence type="ECO:0000256" key="2">
    <source>
        <dbReference type="ARBA" id="ARBA00023015"/>
    </source>
</evidence>
<protein>
    <submittedName>
        <fullName evidence="6">LysR family transcriptional regulator</fullName>
    </submittedName>
</protein>
<evidence type="ECO:0000256" key="4">
    <source>
        <dbReference type="ARBA" id="ARBA00023163"/>
    </source>
</evidence>
<dbReference type="Pfam" id="PF00126">
    <property type="entry name" value="HTH_1"/>
    <property type="match status" value="1"/>
</dbReference>
<keyword evidence="7" id="KW-1185">Reference proteome</keyword>
<dbReference type="Pfam" id="PF03466">
    <property type="entry name" value="LysR_substrate"/>
    <property type="match status" value="1"/>
</dbReference>
<dbReference type="SUPFAM" id="SSF46785">
    <property type="entry name" value="Winged helix' DNA-binding domain"/>
    <property type="match status" value="1"/>
</dbReference>
<evidence type="ECO:0000256" key="3">
    <source>
        <dbReference type="ARBA" id="ARBA00023125"/>
    </source>
</evidence>
<dbReference type="FunFam" id="1.10.10.10:FF:000001">
    <property type="entry name" value="LysR family transcriptional regulator"/>
    <property type="match status" value="1"/>
</dbReference>
<gene>
    <name evidence="6" type="ORF">G5V65_09450</name>
</gene>